<keyword evidence="4" id="KW-0653">Protein transport</keyword>
<proteinExistence type="predicted"/>
<dbReference type="PANTHER" id="PTHR33162:SF1">
    <property type="entry name" value="SEC-INDEPENDENT PROTEIN TRANSLOCASE PROTEIN TATA, CHLOROPLASTIC"/>
    <property type="match status" value="1"/>
</dbReference>
<keyword evidence="5 9" id="KW-1133">Transmembrane helix</keyword>
<dbReference type="PRINTS" id="PR01506">
    <property type="entry name" value="TATBPROTEIN"/>
</dbReference>
<keyword evidence="6" id="KW-0811">Translocation</keyword>
<dbReference type="KEGG" id="dfo:Dform_01757"/>
<evidence type="ECO:0000256" key="6">
    <source>
        <dbReference type="ARBA" id="ARBA00023010"/>
    </source>
</evidence>
<keyword evidence="7 9" id="KW-0472">Membrane</keyword>
<evidence type="ECO:0000256" key="3">
    <source>
        <dbReference type="ARBA" id="ARBA00022692"/>
    </source>
</evidence>
<dbReference type="GO" id="GO:0015031">
    <property type="term" value="P:protein transport"/>
    <property type="evidence" value="ECO:0007669"/>
    <property type="project" value="UniProtKB-KW"/>
</dbReference>
<dbReference type="InterPro" id="IPR003369">
    <property type="entry name" value="TatA/B/E"/>
</dbReference>
<organism evidence="10 11">
    <name type="scientific">Dehalogenimonas formicexedens</name>
    <dbReference type="NCBI Taxonomy" id="1839801"/>
    <lineage>
        <taxon>Bacteria</taxon>
        <taxon>Bacillati</taxon>
        <taxon>Chloroflexota</taxon>
        <taxon>Dehalococcoidia</taxon>
        <taxon>Dehalococcoidales</taxon>
        <taxon>Dehalococcoidaceae</taxon>
        <taxon>Dehalogenimonas</taxon>
    </lineage>
</organism>
<evidence type="ECO:0000256" key="5">
    <source>
        <dbReference type="ARBA" id="ARBA00022989"/>
    </source>
</evidence>
<evidence type="ECO:0000313" key="11">
    <source>
        <dbReference type="Proteomes" id="UP000185934"/>
    </source>
</evidence>
<evidence type="ECO:0000256" key="8">
    <source>
        <dbReference type="SAM" id="MobiDB-lite"/>
    </source>
</evidence>
<evidence type="ECO:0000256" key="1">
    <source>
        <dbReference type="ARBA" id="ARBA00004167"/>
    </source>
</evidence>
<dbReference type="RefSeq" id="WP_076004661.1">
    <property type="nucleotide sequence ID" value="NZ_CP018258.1"/>
</dbReference>
<dbReference type="Pfam" id="PF02416">
    <property type="entry name" value="TatA_B_E"/>
    <property type="match status" value="1"/>
</dbReference>
<dbReference type="GO" id="GO:0016020">
    <property type="term" value="C:membrane"/>
    <property type="evidence" value="ECO:0007669"/>
    <property type="project" value="UniProtKB-SubCell"/>
</dbReference>
<sequence>MNFFGLGTFEIVTILIVATLVFGPNRIPEFAKKAGEFMRSFQKITSDMTKEFTKAIDSSPTKPSDTGKPPDSFSGITLDKYFKTNDK</sequence>
<name>A0A1P8F9D3_9CHLR</name>
<evidence type="ECO:0000256" key="9">
    <source>
        <dbReference type="SAM" id="Phobius"/>
    </source>
</evidence>
<comment type="subcellular location">
    <subcellularLocation>
        <location evidence="1">Membrane</location>
        <topology evidence="1">Single-pass membrane protein</topology>
    </subcellularLocation>
</comment>
<accession>A0A1P8F9D3</accession>
<protein>
    <submittedName>
        <fullName evidence="10">Sec-independent protein translocase protein TatA</fullName>
    </submittedName>
</protein>
<evidence type="ECO:0000256" key="4">
    <source>
        <dbReference type="ARBA" id="ARBA00022927"/>
    </source>
</evidence>
<gene>
    <name evidence="10" type="ORF">Dform_01757</name>
</gene>
<dbReference type="PANTHER" id="PTHR33162">
    <property type="entry name" value="SEC-INDEPENDENT PROTEIN TRANSLOCASE PROTEIN TATA, CHLOROPLASTIC"/>
    <property type="match status" value="1"/>
</dbReference>
<evidence type="ECO:0000313" key="10">
    <source>
        <dbReference type="EMBL" id="APV45076.1"/>
    </source>
</evidence>
<feature type="region of interest" description="Disordered" evidence="8">
    <location>
        <begin position="55"/>
        <end position="78"/>
    </location>
</feature>
<reference evidence="11" key="1">
    <citation type="submission" date="2016-11" db="EMBL/GenBank/DDBJ databases">
        <title>Dehalogenimonas formicexedens sp. nov., a chlorinated alkane respiring bacterium isolated from contaminated groundwater.</title>
        <authorList>
            <person name="Key T.A."/>
            <person name="Bowman K.S."/>
            <person name="Lee I."/>
            <person name="Chun J."/>
            <person name="Albuquerque L."/>
            <person name="da Costa M.S."/>
            <person name="Rainey F.A."/>
            <person name="Moe W.M."/>
        </authorList>
    </citation>
    <scope>NUCLEOTIDE SEQUENCE [LARGE SCALE GENOMIC DNA]</scope>
    <source>
        <strain evidence="11">NSZ-14</strain>
    </source>
</reference>
<keyword evidence="2" id="KW-0813">Transport</keyword>
<dbReference type="AlphaFoldDB" id="A0A1P8F9D3"/>
<keyword evidence="3 9" id="KW-0812">Transmembrane</keyword>
<dbReference type="OrthoDB" id="9800908at2"/>
<evidence type="ECO:0000256" key="7">
    <source>
        <dbReference type="ARBA" id="ARBA00023136"/>
    </source>
</evidence>
<dbReference type="Gene3D" id="1.20.5.3310">
    <property type="match status" value="1"/>
</dbReference>
<keyword evidence="11" id="KW-1185">Reference proteome</keyword>
<feature type="transmembrane region" description="Helical" evidence="9">
    <location>
        <begin position="6"/>
        <end position="23"/>
    </location>
</feature>
<dbReference type="Proteomes" id="UP000185934">
    <property type="component" value="Chromosome"/>
</dbReference>
<dbReference type="STRING" id="1839801.Dform_01757"/>
<evidence type="ECO:0000256" key="2">
    <source>
        <dbReference type="ARBA" id="ARBA00022448"/>
    </source>
</evidence>
<dbReference type="EMBL" id="CP018258">
    <property type="protein sequence ID" value="APV45076.1"/>
    <property type="molecule type" value="Genomic_DNA"/>
</dbReference>